<evidence type="ECO:0000313" key="5">
    <source>
        <dbReference type="EMBL" id="KAF7356334.1"/>
    </source>
</evidence>
<dbReference type="OrthoDB" id="10248252at2759"/>
<feature type="region of interest" description="Disordered" evidence="4">
    <location>
        <begin position="79"/>
        <end position="189"/>
    </location>
</feature>
<gene>
    <name evidence="5" type="ORF">MVEN_00965700</name>
</gene>
<dbReference type="InterPro" id="IPR036322">
    <property type="entry name" value="WD40_repeat_dom_sf"/>
</dbReference>
<keyword evidence="6" id="KW-1185">Reference proteome</keyword>
<dbReference type="PROSITE" id="PS50082">
    <property type="entry name" value="WD_REPEATS_2"/>
    <property type="match status" value="1"/>
</dbReference>
<dbReference type="InterPro" id="IPR001680">
    <property type="entry name" value="WD40_rpt"/>
</dbReference>
<dbReference type="PANTHER" id="PTHR44019">
    <property type="entry name" value="WD REPEAT-CONTAINING PROTEIN 55"/>
    <property type="match status" value="1"/>
</dbReference>
<evidence type="ECO:0000256" key="1">
    <source>
        <dbReference type="ARBA" id="ARBA00022574"/>
    </source>
</evidence>
<accession>A0A8H7CZG6</accession>
<evidence type="ECO:0000256" key="4">
    <source>
        <dbReference type="SAM" id="MobiDB-lite"/>
    </source>
</evidence>
<proteinExistence type="predicted"/>
<dbReference type="InterPro" id="IPR015943">
    <property type="entry name" value="WD40/YVTN_repeat-like_dom_sf"/>
</dbReference>
<dbReference type="SMART" id="SM00320">
    <property type="entry name" value="WD40"/>
    <property type="match status" value="3"/>
</dbReference>
<dbReference type="Pfam" id="PF00400">
    <property type="entry name" value="WD40"/>
    <property type="match status" value="2"/>
</dbReference>
<dbReference type="InterPro" id="IPR050505">
    <property type="entry name" value="WDR55/POC1"/>
</dbReference>
<evidence type="ECO:0000256" key="2">
    <source>
        <dbReference type="ARBA" id="ARBA00022737"/>
    </source>
</evidence>
<dbReference type="PANTHER" id="PTHR44019:SF8">
    <property type="entry name" value="POC1 CENTRIOLAR PROTEIN HOMOLOG"/>
    <property type="match status" value="1"/>
</dbReference>
<keyword evidence="1 3" id="KW-0853">WD repeat</keyword>
<keyword evidence="2" id="KW-0677">Repeat</keyword>
<name>A0A8H7CZG6_9AGAR</name>
<dbReference type="Proteomes" id="UP000620124">
    <property type="component" value="Unassembled WGS sequence"/>
</dbReference>
<dbReference type="EMBL" id="JACAZI010000007">
    <property type="protein sequence ID" value="KAF7356334.1"/>
    <property type="molecule type" value="Genomic_DNA"/>
</dbReference>
<protein>
    <submittedName>
        <fullName evidence="5">WD-REPEATS-REGION domain-containing protein</fullName>
    </submittedName>
</protein>
<organism evidence="5 6">
    <name type="scientific">Mycena venus</name>
    <dbReference type="NCBI Taxonomy" id="2733690"/>
    <lineage>
        <taxon>Eukaryota</taxon>
        <taxon>Fungi</taxon>
        <taxon>Dikarya</taxon>
        <taxon>Basidiomycota</taxon>
        <taxon>Agaricomycotina</taxon>
        <taxon>Agaricomycetes</taxon>
        <taxon>Agaricomycetidae</taxon>
        <taxon>Agaricales</taxon>
        <taxon>Marasmiineae</taxon>
        <taxon>Mycenaceae</taxon>
        <taxon>Mycena</taxon>
    </lineage>
</organism>
<feature type="repeat" description="WD" evidence="3">
    <location>
        <begin position="640"/>
        <end position="653"/>
    </location>
</feature>
<feature type="compositionally biased region" description="Polar residues" evidence="4">
    <location>
        <begin position="94"/>
        <end position="134"/>
    </location>
</feature>
<sequence length="704" mass="78588">MSPKPIDNPEIIDVDAFEDVKRPVTVNPKTIVISDDDAEIIEVAAELSRNTQTRSISLNSNVEITENRPPPTYVIDLVSDDKETKPKPIRALSNGKQAASRAGSTSMNMPVPSTSRVTSSMPARSLQSNFNDPGSSRRERKLQIYGGPPSTIRLDTRIKLKQKRPVPKVESDSEEEYENSNINPYDHPPAKIEDFEPQTEPVEQIIDPRPPRKRRYVDISSDLFPSTSTPSLNSEYYIWDFLREYKLVPHFRPRPRFLSKRPRLGEALDVDHYVKAHQFRRAGGSITGILQHNGRVVVCSCTAGGTDTGETDPYNKPGTLFSWCKRDPSRILHLEQGYSLSGAFLNPTVSEEELARWTHYSVRSIAYDPIRQVNLLASSWADDYVRTWNFDANDNVEPYSMRSSKQYMVRKKTASPHDLVFKPGSSILAVGEQSLTVEDFSENGSRHTFDFGDTRYQYEHVTGAIAWGSGISSSLILALSEPTASNARHDGSHHAFDTDAQRSAFKFDAAEAGDALCIDPTGNTAALVTNDGVNSFLRIYDIRNKNSTATQTICLEPLASESREVNSMAFSPDSMYLALGRDDNCAHVYDCRMLQRRGMLREQGFIYNFKHSDTHVGSENPNLFGVVGVSWRQNRNKLGLVTGGNDGCIRLWDPLCGSKESTVLVQADADIANFTFGDRFNEEHELVVGDSDGGIYIMDGFADM</sequence>
<dbReference type="AlphaFoldDB" id="A0A8H7CZG6"/>
<evidence type="ECO:0000256" key="3">
    <source>
        <dbReference type="PROSITE-ProRule" id="PRU00221"/>
    </source>
</evidence>
<evidence type="ECO:0000313" key="6">
    <source>
        <dbReference type="Proteomes" id="UP000620124"/>
    </source>
</evidence>
<dbReference type="Gene3D" id="2.130.10.10">
    <property type="entry name" value="YVTN repeat-like/Quinoprotein amine dehydrogenase"/>
    <property type="match status" value="1"/>
</dbReference>
<dbReference type="SUPFAM" id="SSF50978">
    <property type="entry name" value="WD40 repeat-like"/>
    <property type="match status" value="1"/>
</dbReference>
<reference evidence="5" key="1">
    <citation type="submission" date="2020-05" db="EMBL/GenBank/DDBJ databases">
        <title>Mycena genomes resolve the evolution of fungal bioluminescence.</title>
        <authorList>
            <person name="Tsai I.J."/>
        </authorList>
    </citation>
    <scope>NUCLEOTIDE SEQUENCE</scope>
    <source>
        <strain evidence="5">CCC161011</strain>
    </source>
</reference>
<comment type="caution">
    <text evidence="5">The sequence shown here is derived from an EMBL/GenBank/DDBJ whole genome shotgun (WGS) entry which is preliminary data.</text>
</comment>